<dbReference type="InterPro" id="IPR007341">
    <property type="entry name" value="Transgly_assoc"/>
</dbReference>
<accession>A0ABS1NW31</accession>
<dbReference type="Proteomes" id="UP000621386">
    <property type="component" value="Unassembled WGS sequence"/>
</dbReference>
<dbReference type="PANTHER" id="PTHR33884">
    <property type="entry name" value="UPF0410 PROTEIN YMGE"/>
    <property type="match status" value="1"/>
</dbReference>
<keyword evidence="4 7" id="KW-0812">Transmembrane</keyword>
<keyword evidence="9" id="KW-1185">Reference proteome</keyword>
<reference evidence="8 9" key="1">
    <citation type="submission" date="2021-01" db="EMBL/GenBank/DDBJ databases">
        <title>WGS of actinomycetes isolated from Thailand.</title>
        <authorList>
            <person name="Thawai C."/>
        </authorList>
    </citation>
    <scope>NUCLEOTIDE SEQUENCE [LARGE SCALE GENOMIC DNA]</scope>
    <source>
        <strain evidence="8 9">CH5-8</strain>
    </source>
</reference>
<dbReference type="EMBL" id="JAERRH010000002">
    <property type="protein sequence ID" value="MBL1104322.1"/>
    <property type="molecule type" value="Genomic_DNA"/>
</dbReference>
<evidence type="ECO:0000256" key="1">
    <source>
        <dbReference type="ARBA" id="ARBA00004651"/>
    </source>
</evidence>
<evidence type="ECO:0000256" key="2">
    <source>
        <dbReference type="ARBA" id="ARBA00011006"/>
    </source>
</evidence>
<evidence type="ECO:0000256" key="5">
    <source>
        <dbReference type="ARBA" id="ARBA00022989"/>
    </source>
</evidence>
<dbReference type="PANTHER" id="PTHR33884:SF3">
    <property type="entry name" value="UPF0410 PROTEIN YMGE"/>
    <property type="match status" value="1"/>
</dbReference>
<gene>
    <name evidence="8" type="ORF">JK361_06830</name>
</gene>
<evidence type="ECO:0000256" key="4">
    <source>
        <dbReference type="ARBA" id="ARBA00022692"/>
    </source>
</evidence>
<organism evidence="8 9">
    <name type="scientific">Streptomyces musisoli</name>
    <dbReference type="NCBI Taxonomy" id="2802280"/>
    <lineage>
        <taxon>Bacteria</taxon>
        <taxon>Bacillati</taxon>
        <taxon>Actinomycetota</taxon>
        <taxon>Actinomycetes</taxon>
        <taxon>Kitasatosporales</taxon>
        <taxon>Streptomycetaceae</taxon>
        <taxon>Streptomyces</taxon>
    </lineage>
</organism>
<comment type="subcellular location">
    <subcellularLocation>
        <location evidence="1">Cell membrane</location>
        <topology evidence="1">Multi-pass membrane protein</topology>
    </subcellularLocation>
</comment>
<evidence type="ECO:0000313" key="9">
    <source>
        <dbReference type="Proteomes" id="UP000621386"/>
    </source>
</evidence>
<sequence>MSFLWAIIAGLVIGLLAKLVIPGRQPIPLWLTVLLGIIGGVAGNGLASALGVRDTGGIDWIRHVLQIGVAAVLIAFVSPMWARRHA</sequence>
<feature type="transmembrane region" description="Helical" evidence="7">
    <location>
        <begin position="64"/>
        <end position="82"/>
    </location>
</feature>
<proteinExistence type="inferred from homology"/>
<feature type="transmembrane region" description="Helical" evidence="7">
    <location>
        <begin position="27"/>
        <end position="52"/>
    </location>
</feature>
<evidence type="ECO:0000256" key="7">
    <source>
        <dbReference type="SAM" id="Phobius"/>
    </source>
</evidence>
<evidence type="ECO:0000313" key="8">
    <source>
        <dbReference type="EMBL" id="MBL1104322.1"/>
    </source>
</evidence>
<dbReference type="RefSeq" id="WP_201814743.1">
    <property type="nucleotide sequence ID" value="NZ_JAERRH010000002.1"/>
</dbReference>
<comment type="caution">
    <text evidence="8">The sequence shown here is derived from an EMBL/GenBank/DDBJ whole genome shotgun (WGS) entry which is preliminary data.</text>
</comment>
<evidence type="ECO:0000256" key="3">
    <source>
        <dbReference type="ARBA" id="ARBA00022475"/>
    </source>
</evidence>
<keyword evidence="3" id="KW-1003">Cell membrane</keyword>
<name>A0ABS1NW31_9ACTN</name>
<keyword evidence="5 7" id="KW-1133">Transmembrane helix</keyword>
<protein>
    <submittedName>
        <fullName evidence="8">GlsB/YeaQ/YmgE family stress response membrane protein</fullName>
    </submittedName>
</protein>
<keyword evidence="6 7" id="KW-0472">Membrane</keyword>
<evidence type="ECO:0000256" key="6">
    <source>
        <dbReference type="ARBA" id="ARBA00023136"/>
    </source>
</evidence>
<comment type="similarity">
    <text evidence="2">Belongs to the UPF0410 family.</text>
</comment>